<feature type="non-terminal residue" evidence="1">
    <location>
        <position position="89"/>
    </location>
</feature>
<evidence type="ECO:0000313" key="2">
    <source>
        <dbReference type="Proteomes" id="UP000886523"/>
    </source>
</evidence>
<dbReference type="EMBL" id="MU128954">
    <property type="protein sequence ID" value="KAF9515014.1"/>
    <property type="molecule type" value="Genomic_DNA"/>
</dbReference>
<proteinExistence type="predicted"/>
<protein>
    <submittedName>
        <fullName evidence="1">Uncharacterized protein</fullName>
    </submittedName>
</protein>
<gene>
    <name evidence="1" type="ORF">BS47DRAFT_1342409</name>
</gene>
<evidence type="ECO:0000313" key="1">
    <source>
        <dbReference type="EMBL" id="KAF9515014.1"/>
    </source>
</evidence>
<name>A0A9P6AZQ9_9AGAM</name>
<dbReference type="Proteomes" id="UP000886523">
    <property type="component" value="Unassembled WGS sequence"/>
</dbReference>
<reference evidence="1" key="1">
    <citation type="journal article" date="2020" name="Nat. Commun.">
        <title>Large-scale genome sequencing of mycorrhizal fungi provides insights into the early evolution of symbiotic traits.</title>
        <authorList>
            <person name="Miyauchi S."/>
            <person name="Kiss E."/>
            <person name="Kuo A."/>
            <person name="Drula E."/>
            <person name="Kohler A."/>
            <person name="Sanchez-Garcia M."/>
            <person name="Morin E."/>
            <person name="Andreopoulos B."/>
            <person name="Barry K.W."/>
            <person name="Bonito G."/>
            <person name="Buee M."/>
            <person name="Carver A."/>
            <person name="Chen C."/>
            <person name="Cichocki N."/>
            <person name="Clum A."/>
            <person name="Culley D."/>
            <person name="Crous P.W."/>
            <person name="Fauchery L."/>
            <person name="Girlanda M."/>
            <person name="Hayes R.D."/>
            <person name="Keri Z."/>
            <person name="LaButti K."/>
            <person name="Lipzen A."/>
            <person name="Lombard V."/>
            <person name="Magnuson J."/>
            <person name="Maillard F."/>
            <person name="Murat C."/>
            <person name="Nolan M."/>
            <person name="Ohm R.A."/>
            <person name="Pangilinan J."/>
            <person name="Pereira M.F."/>
            <person name="Perotto S."/>
            <person name="Peter M."/>
            <person name="Pfister S."/>
            <person name="Riley R."/>
            <person name="Sitrit Y."/>
            <person name="Stielow J.B."/>
            <person name="Szollosi G."/>
            <person name="Zifcakova L."/>
            <person name="Stursova M."/>
            <person name="Spatafora J.W."/>
            <person name="Tedersoo L."/>
            <person name="Vaario L.M."/>
            <person name="Yamada A."/>
            <person name="Yan M."/>
            <person name="Wang P."/>
            <person name="Xu J."/>
            <person name="Bruns T."/>
            <person name="Baldrian P."/>
            <person name="Vilgalys R."/>
            <person name="Dunand C."/>
            <person name="Henrissat B."/>
            <person name="Grigoriev I.V."/>
            <person name="Hibbett D."/>
            <person name="Nagy L.G."/>
            <person name="Martin F.M."/>
        </authorList>
    </citation>
    <scope>NUCLEOTIDE SEQUENCE</scope>
    <source>
        <strain evidence="1">UP504</strain>
    </source>
</reference>
<comment type="caution">
    <text evidence="1">The sequence shown here is derived from an EMBL/GenBank/DDBJ whole genome shotgun (WGS) entry which is preliminary data.</text>
</comment>
<accession>A0A9P6AZQ9</accession>
<dbReference type="AlphaFoldDB" id="A0A9P6AZQ9"/>
<organism evidence="1 2">
    <name type="scientific">Hydnum rufescens UP504</name>
    <dbReference type="NCBI Taxonomy" id="1448309"/>
    <lineage>
        <taxon>Eukaryota</taxon>
        <taxon>Fungi</taxon>
        <taxon>Dikarya</taxon>
        <taxon>Basidiomycota</taxon>
        <taxon>Agaricomycotina</taxon>
        <taxon>Agaricomycetes</taxon>
        <taxon>Cantharellales</taxon>
        <taxon>Hydnaceae</taxon>
        <taxon>Hydnum</taxon>
    </lineage>
</organism>
<sequence length="89" mass="9364">TISAGQPEFKHALQIVKKIKKRFAHETNTAVSRSFTAISEGAASVPTITSLLQSAPDLIKEFEQSPLHLSRILPPSGGSLAAPAATGEI</sequence>
<keyword evidence="2" id="KW-1185">Reference proteome</keyword>
<feature type="non-terminal residue" evidence="1">
    <location>
        <position position="1"/>
    </location>
</feature>